<evidence type="ECO:0000313" key="11">
    <source>
        <dbReference type="Proteomes" id="UP000286712"/>
    </source>
</evidence>
<keyword evidence="3 7" id="KW-0067">ATP-binding</keyword>
<dbReference type="GO" id="GO:0005524">
    <property type="term" value="F:ATP binding"/>
    <property type="evidence" value="ECO:0007669"/>
    <property type="project" value="UniProtKB-KW"/>
</dbReference>
<evidence type="ECO:0000313" key="10">
    <source>
        <dbReference type="EMBL" id="RTI13345.1"/>
    </source>
</evidence>
<reference evidence="11 12" key="1">
    <citation type="journal article" date="2019" name="Extremophiles">
        <title>Biogeography of thermophiles and predominance of Thermus scotoductus in domestic water heaters.</title>
        <authorList>
            <person name="Wilpiszeski R.L."/>
            <person name="Zhang Z."/>
            <person name="House C.H."/>
        </authorList>
    </citation>
    <scope>NUCLEOTIDE SEQUENCE [LARGE SCALE GENOMIC DNA]</scope>
    <source>
        <strain evidence="10 13">14_S14</strain>
        <strain evidence="8 16">16_S16</strain>
        <strain evidence="9 14">17_S17</strain>
        <strain evidence="7 15">24_S24</strain>
        <strain evidence="6 11">27_S27</strain>
        <strain evidence="5 12">32_S32</strain>
    </source>
</reference>
<comment type="caution">
    <text evidence="7">The sequence shown here is derived from an EMBL/GenBank/DDBJ whole genome shotgun (WGS) entry which is preliminary data.</text>
</comment>
<dbReference type="GO" id="GO:0016887">
    <property type="term" value="F:ATP hydrolysis activity"/>
    <property type="evidence" value="ECO:0007669"/>
    <property type="project" value="InterPro"/>
</dbReference>
<dbReference type="InterPro" id="IPR017871">
    <property type="entry name" value="ABC_transporter-like_CS"/>
</dbReference>
<dbReference type="NCBIfam" id="NF008653">
    <property type="entry name" value="PRK11650.1"/>
    <property type="match status" value="1"/>
</dbReference>
<dbReference type="PROSITE" id="PS00211">
    <property type="entry name" value="ABC_TRANSPORTER_1"/>
    <property type="match status" value="1"/>
</dbReference>
<evidence type="ECO:0000313" key="13">
    <source>
        <dbReference type="Proteomes" id="UP000287155"/>
    </source>
</evidence>
<name>A0A430SG35_THESC</name>
<organism evidence="7 15">
    <name type="scientific">Thermus scotoductus</name>
    <dbReference type="NCBI Taxonomy" id="37636"/>
    <lineage>
        <taxon>Bacteria</taxon>
        <taxon>Thermotogati</taxon>
        <taxon>Deinococcota</taxon>
        <taxon>Deinococci</taxon>
        <taxon>Thermales</taxon>
        <taxon>Thermaceae</taxon>
        <taxon>Thermus</taxon>
    </lineage>
</organism>
<dbReference type="GO" id="GO:0140359">
    <property type="term" value="F:ABC-type transporter activity"/>
    <property type="evidence" value="ECO:0007669"/>
    <property type="project" value="InterPro"/>
</dbReference>
<evidence type="ECO:0000313" key="6">
    <source>
        <dbReference type="EMBL" id="RTH24700.1"/>
    </source>
</evidence>
<dbReference type="EMBL" id="PEMJ01000296">
    <property type="protein sequence ID" value="RTI13345.1"/>
    <property type="molecule type" value="Genomic_DNA"/>
</dbReference>
<evidence type="ECO:0000256" key="3">
    <source>
        <dbReference type="ARBA" id="ARBA00022840"/>
    </source>
</evidence>
<dbReference type="Proteomes" id="UP000286712">
    <property type="component" value="Unassembled WGS sequence"/>
</dbReference>
<dbReference type="InterPro" id="IPR005116">
    <property type="entry name" value="Transp-assoc_OB_typ1"/>
</dbReference>
<dbReference type="Proteomes" id="UP000288051">
    <property type="component" value="Unassembled WGS sequence"/>
</dbReference>
<dbReference type="Proteomes" id="UP000286910">
    <property type="component" value="Unassembled WGS sequence"/>
</dbReference>
<dbReference type="EMBL" id="PEMG01000066">
    <property type="protein sequence ID" value="RTI10848.1"/>
    <property type="molecule type" value="Genomic_DNA"/>
</dbReference>
<accession>A0A430SG35</accession>
<feature type="domain" description="ABC transporter" evidence="4">
    <location>
        <begin position="4"/>
        <end position="234"/>
    </location>
</feature>
<dbReference type="Pfam" id="PF03459">
    <property type="entry name" value="TOBE"/>
    <property type="match status" value="1"/>
</dbReference>
<evidence type="ECO:0000313" key="14">
    <source>
        <dbReference type="Proteomes" id="UP000287173"/>
    </source>
</evidence>
<dbReference type="SMART" id="SM00382">
    <property type="entry name" value="AAA"/>
    <property type="match status" value="1"/>
</dbReference>
<dbReference type="SUPFAM" id="SSF50331">
    <property type="entry name" value="MOP-like"/>
    <property type="match status" value="1"/>
</dbReference>
<evidence type="ECO:0000313" key="5">
    <source>
        <dbReference type="EMBL" id="RTH06204.1"/>
    </source>
</evidence>
<dbReference type="InterPro" id="IPR027417">
    <property type="entry name" value="P-loop_NTPase"/>
</dbReference>
<proteinExistence type="predicted"/>
<dbReference type="InterPro" id="IPR008995">
    <property type="entry name" value="Mo/tungstate-bd_C_term_dom"/>
</dbReference>
<keyword evidence="1" id="KW-0813">Transport</keyword>
<dbReference type="PANTHER" id="PTHR43875">
    <property type="entry name" value="MALTODEXTRIN IMPORT ATP-BINDING PROTEIN MSMX"/>
    <property type="match status" value="1"/>
</dbReference>
<dbReference type="EMBL" id="PEMH01000344">
    <property type="protein sequence ID" value="RTH98725.1"/>
    <property type="molecule type" value="Genomic_DNA"/>
</dbReference>
<dbReference type="CDD" id="cd03301">
    <property type="entry name" value="ABC_MalK_N"/>
    <property type="match status" value="1"/>
</dbReference>
<dbReference type="InterPro" id="IPR015855">
    <property type="entry name" value="ABC_transpr_MalK-like"/>
</dbReference>
<dbReference type="Proteomes" id="UP000287155">
    <property type="component" value="Unassembled WGS sequence"/>
</dbReference>
<evidence type="ECO:0000313" key="9">
    <source>
        <dbReference type="EMBL" id="RTI10848.1"/>
    </source>
</evidence>
<dbReference type="Gene3D" id="2.40.50.100">
    <property type="match status" value="1"/>
</dbReference>
<dbReference type="Proteomes" id="UP000288347">
    <property type="component" value="Unassembled WGS sequence"/>
</dbReference>
<gene>
    <name evidence="10" type="ORF">CSW27_08470</name>
    <name evidence="8" type="ORF">CSW29_08990</name>
    <name evidence="9" type="ORF">CSW30_03240</name>
    <name evidence="7" type="ORF">CSW37_04575</name>
    <name evidence="6" type="ORF">CSW40_07975</name>
    <name evidence="5" type="ORF">CSW45_02245</name>
</gene>
<dbReference type="PANTHER" id="PTHR43875:SF1">
    <property type="entry name" value="OSMOPROTECTIVE COMPOUNDS UPTAKE ATP-BINDING PROTEIN GGTA"/>
    <property type="match status" value="1"/>
</dbReference>
<dbReference type="GO" id="GO:0055052">
    <property type="term" value="C:ATP-binding cassette (ABC) transporter complex, substrate-binding subunit-containing"/>
    <property type="evidence" value="ECO:0007669"/>
    <property type="project" value="TreeGrafter"/>
</dbReference>
<dbReference type="SUPFAM" id="SSF52540">
    <property type="entry name" value="P-loop containing nucleoside triphosphate hydrolases"/>
    <property type="match status" value="1"/>
</dbReference>
<evidence type="ECO:0000313" key="16">
    <source>
        <dbReference type="Proteomes" id="UP000288347"/>
    </source>
</evidence>
<sequence>MAKVRLEHVWKRFGKVVAVKDFNLETEDGEFVVFVGPSGCGKTTTLRMIAGLEEISEGRIYIGDRLVNDVPPKDRDIAMVFQNYALYPHMNVYENMAFGLRLRRYPKDEIDRRVKEAARILKIEHLLNRKPRELSGGQRQRVAMGRAIVREPKVFLMDEPLSNLDAKLRVEMRAEIAKLQRRLGVTTIYVTHDQVEAMTLGHRIVVMKDGEIQQVDTPLNLYDFPANRFVAGFIGSPSMNFIRAQVEVQGEKVYLVAPGFRVRTNPVLAQAVRPYAGKEVWMGIRPEHLGLKGYTAIPEEENVLRGEVEVAEPLGAETEIHVSVDGTVLVAKVDGHAPVKPGDRVELLADTSRLHAFDVESDQTIGHAQEREAVAR</sequence>
<dbReference type="Gene3D" id="3.40.50.300">
    <property type="entry name" value="P-loop containing nucleotide triphosphate hydrolases"/>
    <property type="match status" value="1"/>
</dbReference>
<dbReference type="AlphaFoldDB" id="A0A430SG35"/>
<dbReference type="EMBL" id="PELW01000222">
    <property type="protein sequence ID" value="RTH24700.1"/>
    <property type="molecule type" value="Genomic_DNA"/>
</dbReference>
<evidence type="ECO:0000256" key="1">
    <source>
        <dbReference type="ARBA" id="ARBA00022448"/>
    </source>
</evidence>
<dbReference type="InterPro" id="IPR040582">
    <property type="entry name" value="OB_MalK-like"/>
</dbReference>
<dbReference type="Proteomes" id="UP000287173">
    <property type="component" value="Unassembled WGS sequence"/>
</dbReference>
<dbReference type="Pfam" id="PF17912">
    <property type="entry name" value="OB_MalK"/>
    <property type="match status" value="1"/>
</dbReference>
<dbReference type="InterPro" id="IPR003439">
    <property type="entry name" value="ABC_transporter-like_ATP-bd"/>
</dbReference>
<dbReference type="EMBL" id="PELZ01000111">
    <property type="protein sequence ID" value="RTH38341.1"/>
    <property type="molecule type" value="Genomic_DNA"/>
</dbReference>
<dbReference type="GO" id="GO:0008643">
    <property type="term" value="P:carbohydrate transport"/>
    <property type="evidence" value="ECO:0007669"/>
    <property type="project" value="InterPro"/>
</dbReference>
<evidence type="ECO:0000313" key="12">
    <source>
        <dbReference type="Proteomes" id="UP000286910"/>
    </source>
</evidence>
<dbReference type="Gene3D" id="2.40.50.140">
    <property type="entry name" value="Nucleic acid-binding proteins"/>
    <property type="match status" value="1"/>
</dbReference>
<dbReference type="InterPro" id="IPR012340">
    <property type="entry name" value="NA-bd_OB-fold"/>
</dbReference>
<protein>
    <submittedName>
        <fullName evidence="7">Glycerol-3-phosphate ABC transporter ATP-binding protein</fullName>
    </submittedName>
</protein>
<evidence type="ECO:0000313" key="15">
    <source>
        <dbReference type="Proteomes" id="UP000288051"/>
    </source>
</evidence>
<evidence type="ECO:0000259" key="4">
    <source>
        <dbReference type="PROSITE" id="PS50893"/>
    </source>
</evidence>
<dbReference type="EMBL" id="PELR01000044">
    <property type="protein sequence ID" value="RTH06204.1"/>
    <property type="molecule type" value="Genomic_DNA"/>
</dbReference>
<dbReference type="FunFam" id="3.40.50.300:FF:000042">
    <property type="entry name" value="Maltose/maltodextrin ABC transporter, ATP-binding protein"/>
    <property type="match status" value="1"/>
</dbReference>
<dbReference type="InterPro" id="IPR047641">
    <property type="entry name" value="ABC_transpr_MalK/UgpC-like"/>
</dbReference>
<evidence type="ECO:0000313" key="8">
    <source>
        <dbReference type="EMBL" id="RTH98725.1"/>
    </source>
</evidence>
<evidence type="ECO:0000313" key="7">
    <source>
        <dbReference type="EMBL" id="RTH38341.1"/>
    </source>
</evidence>
<dbReference type="InterPro" id="IPR003593">
    <property type="entry name" value="AAA+_ATPase"/>
</dbReference>
<dbReference type="RefSeq" id="WP_126177485.1">
    <property type="nucleotide sequence ID" value="NZ_DAHVNI010000038.1"/>
</dbReference>
<evidence type="ECO:0000256" key="2">
    <source>
        <dbReference type="ARBA" id="ARBA00022741"/>
    </source>
</evidence>
<dbReference type="Pfam" id="PF00005">
    <property type="entry name" value="ABC_tran"/>
    <property type="match status" value="1"/>
</dbReference>
<keyword evidence="2" id="KW-0547">Nucleotide-binding</keyword>
<dbReference type="PROSITE" id="PS50893">
    <property type="entry name" value="ABC_TRANSPORTER_2"/>
    <property type="match status" value="1"/>
</dbReference>